<dbReference type="EMBL" id="JAVXUO010002315">
    <property type="protein sequence ID" value="KAK2974445.1"/>
    <property type="molecule type" value="Genomic_DNA"/>
</dbReference>
<dbReference type="InterPro" id="IPR024171">
    <property type="entry name" value="SRK-like_kinase"/>
</dbReference>
<dbReference type="Proteomes" id="UP001187471">
    <property type="component" value="Unassembled WGS sequence"/>
</dbReference>
<dbReference type="SMART" id="SM00473">
    <property type="entry name" value="PAN_AP"/>
    <property type="match status" value="1"/>
</dbReference>
<evidence type="ECO:0000256" key="12">
    <source>
        <dbReference type="SAM" id="Phobius"/>
    </source>
</evidence>
<dbReference type="CDD" id="cd01098">
    <property type="entry name" value="PAN_AP_plant"/>
    <property type="match status" value="1"/>
</dbReference>
<evidence type="ECO:0000256" key="1">
    <source>
        <dbReference type="ARBA" id="ARBA00012513"/>
    </source>
</evidence>
<name>A0AA88U855_9ASTE</name>
<keyword evidence="17" id="KW-1185">Reference proteome</keyword>
<evidence type="ECO:0000256" key="5">
    <source>
        <dbReference type="ARBA" id="ARBA00022741"/>
    </source>
</evidence>
<gene>
    <name evidence="16" type="ORF">RJ640_018318</name>
</gene>
<dbReference type="Gene3D" id="1.10.510.10">
    <property type="entry name" value="Transferase(Phosphotransferase) domain 1"/>
    <property type="match status" value="1"/>
</dbReference>
<dbReference type="Gene3D" id="3.30.200.20">
    <property type="entry name" value="Phosphorylase Kinase, domain 1"/>
    <property type="match status" value="1"/>
</dbReference>
<dbReference type="PIRSF" id="PIRSF000641">
    <property type="entry name" value="SRK"/>
    <property type="match status" value="1"/>
</dbReference>
<dbReference type="PROSITE" id="PS50011">
    <property type="entry name" value="PROTEIN_KINASE_DOM"/>
    <property type="match status" value="1"/>
</dbReference>
<evidence type="ECO:0000313" key="16">
    <source>
        <dbReference type="EMBL" id="KAK2974445.1"/>
    </source>
</evidence>
<dbReference type="EC" id="2.7.11.1" evidence="1"/>
<feature type="domain" description="Bulb-type lectin" evidence="14">
    <location>
        <begin position="78"/>
        <end position="200"/>
    </location>
</feature>
<dbReference type="Gene3D" id="3.50.4.10">
    <property type="entry name" value="Hepatocyte Growth Factor"/>
    <property type="match status" value="1"/>
</dbReference>
<dbReference type="Pfam" id="PF07714">
    <property type="entry name" value="PK_Tyr_Ser-Thr"/>
    <property type="match status" value="1"/>
</dbReference>
<reference evidence="16" key="1">
    <citation type="submission" date="2022-12" db="EMBL/GenBank/DDBJ databases">
        <title>Draft genome assemblies for two species of Escallonia (Escalloniales).</title>
        <authorList>
            <person name="Chanderbali A."/>
            <person name="Dervinis C."/>
            <person name="Anghel I."/>
            <person name="Soltis D."/>
            <person name="Soltis P."/>
            <person name="Zapata F."/>
        </authorList>
    </citation>
    <scope>NUCLEOTIDE SEQUENCE</scope>
    <source>
        <strain evidence="16">UCBG92.1500</strain>
        <tissue evidence="16">Leaf</tissue>
    </source>
</reference>
<evidence type="ECO:0000256" key="2">
    <source>
        <dbReference type="ARBA" id="ARBA00022527"/>
    </source>
</evidence>
<evidence type="ECO:0000313" key="17">
    <source>
        <dbReference type="Proteomes" id="UP001187471"/>
    </source>
</evidence>
<protein>
    <recommendedName>
        <fullName evidence="1">non-specific serine/threonine protein kinase</fullName>
        <ecNumber evidence="1">2.7.11.1</ecNumber>
    </recommendedName>
</protein>
<keyword evidence="7" id="KW-0067">ATP-binding</keyword>
<feature type="domain" description="Apple" evidence="15">
    <location>
        <begin position="395"/>
        <end position="476"/>
    </location>
</feature>
<dbReference type="GO" id="GO:0004674">
    <property type="term" value="F:protein serine/threonine kinase activity"/>
    <property type="evidence" value="ECO:0007669"/>
    <property type="project" value="UniProtKB-KW"/>
</dbReference>
<evidence type="ECO:0000256" key="10">
    <source>
        <dbReference type="ARBA" id="ARBA00047899"/>
    </source>
</evidence>
<keyword evidence="2" id="KW-0723">Serine/threonine-protein kinase</keyword>
<dbReference type="InterPro" id="IPR000858">
    <property type="entry name" value="S_locus_glycoprot_dom"/>
</dbReference>
<comment type="catalytic activity">
    <reaction evidence="11">
        <text>L-seryl-[protein] + ATP = O-phospho-L-seryl-[protein] + ADP + H(+)</text>
        <dbReference type="Rhea" id="RHEA:17989"/>
        <dbReference type="Rhea" id="RHEA-COMP:9863"/>
        <dbReference type="Rhea" id="RHEA-COMP:11604"/>
        <dbReference type="ChEBI" id="CHEBI:15378"/>
        <dbReference type="ChEBI" id="CHEBI:29999"/>
        <dbReference type="ChEBI" id="CHEBI:30616"/>
        <dbReference type="ChEBI" id="CHEBI:83421"/>
        <dbReference type="ChEBI" id="CHEBI:456216"/>
        <dbReference type="EC" id="2.7.11.1"/>
    </reaction>
</comment>
<feature type="domain" description="Protein kinase" evidence="13">
    <location>
        <begin position="530"/>
        <end position="830"/>
    </location>
</feature>
<evidence type="ECO:0000256" key="11">
    <source>
        <dbReference type="ARBA" id="ARBA00048679"/>
    </source>
</evidence>
<dbReference type="SMART" id="SM00108">
    <property type="entry name" value="B_lectin"/>
    <property type="match status" value="1"/>
</dbReference>
<evidence type="ECO:0000259" key="15">
    <source>
        <dbReference type="PROSITE" id="PS50948"/>
    </source>
</evidence>
<dbReference type="InterPro" id="IPR036426">
    <property type="entry name" value="Bulb-type_lectin_dom_sf"/>
</dbReference>
<dbReference type="InterPro" id="IPR003609">
    <property type="entry name" value="Pan_app"/>
</dbReference>
<dbReference type="PROSITE" id="PS50927">
    <property type="entry name" value="BULB_LECTIN"/>
    <property type="match status" value="1"/>
</dbReference>
<evidence type="ECO:0000256" key="9">
    <source>
        <dbReference type="ARBA" id="ARBA00023180"/>
    </source>
</evidence>
<feature type="transmembrane region" description="Helical" evidence="12">
    <location>
        <begin position="494"/>
        <end position="516"/>
    </location>
</feature>
<dbReference type="GO" id="GO:0005524">
    <property type="term" value="F:ATP binding"/>
    <property type="evidence" value="ECO:0007669"/>
    <property type="project" value="UniProtKB-KW"/>
</dbReference>
<dbReference type="SUPFAM" id="SSF56112">
    <property type="entry name" value="Protein kinase-like (PK-like)"/>
    <property type="match status" value="1"/>
</dbReference>
<keyword evidence="12" id="KW-0812">Transmembrane</keyword>
<proteinExistence type="predicted"/>
<dbReference type="Pfam" id="PF01453">
    <property type="entry name" value="B_lectin"/>
    <property type="match status" value="1"/>
</dbReference>
<keyword evidence="5" id="KW-0547">Nucleotide-binding</keyword>
<dbReference type="FunFam" id="2.90.10.10:FF:000004">
    <property type="entry name" value="G-type lectin S-receptor-like serine/threonine-protein kinase"/>
    <property type="match status" value="1"/>
</dbReference>
<evidence type="ECO:0000259" key="14">
    <source>
        <dbReference type="PROSITE" id="PS50927"/>
    </source>
</evidence>
<evidence type="ECO:0000259" key="13">
    <source>
        <dbReference type="PROSITE" id="PS50011"/>
    </source>
</evidence>
<dbReference type="AlphaFoldDB" id="A0AA88U855"/>
<dbReference type="InterPro" id="IPR011009">
    <property type="entry name" value="Kinase-like_dom_sf"/>
</dbReference>
<dbReference type="FunFam" id="1.10.510.10:FF:000060">
    <property type="entry name" value="G-type lectin S-receptor-like serine/threonine-protein kinase"/>
    <property type="match status" value="1"/>
</dbReference>
<comment type="catalytic activity">
    <reaction evidence="10">
        <text>L-threonyl-[protein] + ATP = O-phospho-L-threonyl-[protein] + ADP + H(+)</text>
        <dbReference type="Rhea" id="RHEA:46608"/>
        <dbReference type="Rhea" id="RHEA-COMP:11060"/>
        <dbReference type="Rhea" id="RHEA-COMP:11605"/>
        <dbReference type="ChEBI" id="CHEBI:15378"/>
        <dbReference type="ChEBI" id="CHEBI:30013"/>
        <dbReference type="ChEBI" id="CHEBI:30616"/>
        <dbReference type="ChEBI" id="CHEBI:61977"/>
        <dbReference type="ChEBI" id="CHEBI:456216"/>
        <dbReference type="EC" id="2.7.11.1"/>
    </reaction>
</comment>
<dbReference type="PROSITE" id="PS00108">
    <property type="entry name" value="PROTEIN_KINASE_ST"/>
    <property type="match status" value="1"/>
</dbReference>
<evidence type="ECO:0000256" key="6">
    <source>
        <dbReference type="ARBA" id="ARBA00022777"/>
    </source>
</evidence>
<dbReference type="InterPro" id="IPR000719">
    <property type="entry name" value="Prot_kinase_dom"/>
</dbReference>
<keyword evidence="12" id="KW-0472">Membrane</keyword>
<keyword evidence="9" id="KW-0325">Glycoprotein</keyword>
<dbReference type="PROSITE" id="PS50948">
    <property type="entry name" value="PAN"/>
    <property type="match status" value="1"/>
</dbReference>
<dbReference type="InterPro" id="IPR008271">
    <property type="entry name" value="Ser/Thr_kinase_AS"/>
</dbReference>
<dbReference type="Pfam" id="PF08276">
    <property type="entry name" value="PAN_2"/>
    <property type="match status" value="1"/>
</dbReference>
<evidence type="ECO:0000256" key="4">
    <source>
        <dbReference type="ARBA" id="ARBA00022729"/>
    </source>
</evidence>
<organism evidence="16 17">
    <name type="scientific">Escallonia rubra</name>
    <dbReference type="NCBI Taxonomy" id="112253"/>
    <lineage>
        <taxon>Eukaryota</taxon>
        <taxon>Viridiplantae</taxon>
        <taxon>Streptophyta</taxon>
        <taxon>Embryophyta</taxon>
        <taxon>Tracheophyta</taxon>
        <taxon>Spermatophyta</taxon>
        <taxon>Magnoliopsida</taxon>
        <taxon>eudicotyledons</taxon>
        <taxon>Gunneridae</taxon>
        <taxon>Pentapetalae</taxon>
        <taxon>asterids</taxon>
        <taxon>campanulids</taxon>
        <taxon>Escalloniales</taxon>
        <taxon>Escalloniaceae</taxon>
        <taxon>Escallonia</taxon>
    </lineage>
</organism>
<dbReference type="GO" id="GO:0048544">
    <property type="term" value="P:recognition of pollen"/>
    <property type="evidence" value="ECO:0007669"/>
    <property type="project" value="InterPro"/>
</dbReference>
<dbReference type="Gene3D" id="2.90.10.10">
    <property type="entry name" value="Bulb-type lectin domain"/>
    <property type="match status" value="1"/>
</dbReference>
<evidence type="ECO:0000256" key="3">
    <source>
        <dbReference type="ARBA" id="ARBA00022679"/>
    </source>
</evidence>
<keyword evidence="12" id="KW-1133">Transmembrane helix</keyword>
<evidence type="ECO:0000256" key="7">
    <source>
        <dbReference type="ARBA" id="ARBA00022840"/>
    </source>
</evidence>
<dbReference type="InterPro" id="IPR001245">
    <property type="entry name" value="Ser-Thr/Tyr_kinase_cat_dom"/>
</dbReference>
<dbReference type="InterPro" id="IPR001480">
    <property type="entry name" value="Bulb-type_lectin_dom"/>
</dbReference>
<evidence type="ECO:0000256" key="8">
    <source>
        <dbReference type="ARBA" id="ARBA00023157"/>
    </source>
</evidence>
<comment type="caution">
    <text evidence="16">The sequence shown here is derived from an EMBL/GenBank/DDBJ whole genome shotgun (WGS) entry which is preliminary data.</text>
</comment>
<dbReference type="SUPFAM" id="SSF51110">
    <property type="entry name" value="alpha-D-mannose-specific plant lectins"/>
    <property type="match status" value="1"/>
</dbReference>
<feature type="non-terminal residue" evidence="16">
    <location>
        <position position="1"/>
    </location>
</feature>
<feature type="transmembrane region" description="Helical" evidence="12">
    <location>
        <begin position="340"/>
        <end position="363"/>
    </location>
</feature>
<dbReference type="PANTHER" id="PTHR32444:SF183">
    <property type="entry name" value="APPLE DOMAIN-CONTAINING PROTEIN"/>
    <property type="match status" value="1"/>
</dbReference>
<accession>A0AA88U855</accession>
<keyword evidence="8" id="KW-1015">Disulfide bond</keyword>
<keyword evidence="6" id="KW-0418">Kinase</keyword>
<keyword evidence="3" id="KW-0808">Transferase</keyword>
<dbReference type="CDD" id="cd00028">
    <property type="entry name" value="B_lectin"/>
    <property type="match status" value="1"/>
</dbReference>
<sequence>RIPSLCGVAALKDRVEWKTKSGLSLSAFVFVLPIYVKGVNEAQLPLLREKYPPTLMKGVTVLLCLVSLFSVLMMSNGADTISSSVPLADGKTIISSGGTFELGFFRPGTSTNRFLGIWYKKISSDLNVVWVANREAPINDRSGVLKVSEEGILTVFNGTNGGVWSSNSSSSVSNPVAQLLESGNLVVKNANDDNPDNYLWQTFDYPSHTLLPGMKLGRNLVTGLDRYLTSWKTSDDPARGVYKYLLDPRGYPESVLMNGDKEKYGSGPWTGMRFSGSQGLKPNSVYTYGLVYNQVEVYYGFQLINSSVYSRLTLNPDGVLQRLTWNYRTREWNVYLTRPITAIVTACVRGMVIVILAILRCGCLDKFVPKYPRDWDKADWSSGCVRETPLVTFGCQRGDGFLEYPGKKLPDTRNSLYNGNLTLEECRKVCLENCSCMAYANSDTRYGGIGCLLWFGELFDVRDLTENGQDLYVRVAASEISPQRGTRKKEGGKVIVALTILAGILLPGLGVALYVWKKKKPRQQEEQLMREGEQNVYCGPNSKAFQGMLDEGQEIAIKRLSKSSSQGLDEFRNEVICIAKLQHRNLVKLLGCCIEGEEKMLVYEYMPNNSLDSIIFESVSSNSQSSIIQNVGLIQKVYADKTRSRLLDWAKRFNIIKGTARGLLYLHQDSRLRIIHRDLKAANILLDSDMNPKISDFGMARSFGGNETEASTQRVVGTYGYMSPEYAIDGLFSVKSDVFSFGVLVLEIVNGKKNRGFFREDHHHNLLGHGWILFREGRASELIDTDLSDSCYLFEVVRSIHIGLLCVQQSPEDRPSMSSVVMMLGGESTLPQPKEPGFFTKRN</sequence>
<dbReference type="PANTHER" id="PTHR32444">
    <property type="entry name" value="BULB-TYPE LECTIN DOMAIN-CONTAINING PROTEIN"/>
    <property type="match status" value="1"/>
</dbReference>
<dbReference type="Pfam" id="PF00954">
    <property type="entry name" value="S_locus_glycop"/>
    <property type="match status" value="1"/>
</dbReference>
<dbReference type="FunFam" id="3.30.200.20:FF:000924">
    <property type="entry name" value="Uncharacterized protein"/>
    <property type="match status" value="1"/>
</dbReference>
<dbReference type="SMART" id="SM00220">
    <property type="entry name" value="S_TKc"/>
    <property type="match status" value="1"/>
</dbReference>
<feature type="non-terminal residue" evidence="16">
    <location>
        <position position="843"/>
    </location>
</feature>
<keyword evidence="4" id="KW-0732">Signal</keyword>